<sequence>MSWKSVLTPSNLEELYLWIDKIPLSKPKKKIERDFADGVLVADIVRHEFPDMINMHNYVPSGSIGQKKVNWGILNKKVFERLGILIPENVINDVCNAKSGAIELVLFNLKSKINEGGEPRKAVPKQAKQAPKQKVLSPRQSLLSLSTIDTINERQSFLSQRTSPMDKPTFGDTAKLFSRLEYEELRQRCLIQQEEIQVLKVKMRRLEHVAQLKDVCIKELTATIKDCPHIKPVATVVNKTNKKK</sequence>
<comment type="caution">
    <text evidence="2">The sequence shown here is derived from an EMBL/GenBank/DDBJ whole genome shotgun (WGS) entry which is preliminary data.</text>
</comment>
<dbReference type="AlphaFoldDB" id="A0A815ET92"/>
<reference evidence="2" key="1">
    <citation type="submission" date="2021-02" db="EMBL/GenBank/DDBJ databases">
        <authorList>
            <person name="Nowell W R."/>
        </authorList>
    </citation>
    <scope>NUCLEOTIDE SEQUENCE</scope>
</reference>
<dbReference type="EMBL" id="CAJNOR010002555">
    <property type="protein sequence ID" value="CAF1310519.1"/>
    <property type="molecule type" value="Genomic_DNA"/>
</dbReference>
<dbReference type="InterPro" id="IPR036872">
    <property type="entry name" value="CH_dom_sf"/>
</dbReference>
<dbReference type="GO" id="GO:0008017">
    <property type="term" value="F:microtubule binding"/>
    <property type="evidence" value="ECO:0007669"/>
    <property type="project" value="TreeGrafter"/>
</dbReference>
<dbReference type="PANTHER" id="PTHR12509:SF9">
    <property type="entry name" value="SPERM FLAGELLAR PROTEIN 1 ISOFORM X1"/>
    <property type="match status" value="1"/>
</dbReference>
<dbReference type="FunFam" id="1.10.418.10:FF:000059">
    <property type="entry name" value="RIKEN cDNA 6430531B16 gene"/>
    <property type="match status" value="1"/>
</dbReference>
<dbReference type="InterPro" id="IPR010441">
    <property type="entry name" value="CH_2"/>
</dbReference>
<keyword evidence="3" id="KW-1185">Reference proteome</keyword>
<dbReference type="SUPFAM" id="SSF47576">
    <property type="entry name" value="Calponin-homology domain, CH-domain"/>
    <property type="match status" value="1"/>
</dbReference>
<evidence type="ECO:0000313" key="3">
    <source>
        <dbReference type="Proteomes" id="UP000663828"/>
    </source>
</evidence>
<organism evidence="2 3">
    <name type="scientific">Adineta ricciae</name>
    <name type="common">Rotifer</name>
    <dbReference type="NCBI Taxonomy" id="249248"/>
    <lineage>
        <taxon>Eukaryota</taxon>
        <taxon>Metazoa</taxon>
        <taxon>Spiralia</taxon>
        <taxon>Gnathifera</taxon>
        <taxon>Rotifera</taxon>
        <taxon>Eurotatoria</taxon>
        <taxon>Bdelloidea</taxon>
        <taxon>Adinetida</taxon>
        <taxon>Adinetidae</taxon>
        <taxon>Adineta</taxon>
    </lineage>
</organism>
<dbReference type="Proteomes" id="UP000663828">
    <property type="component" value="Unassembled WGS sequence"/>
</dbReference>
<dbReference type="PROSITE" id="PS50021">
    <property type="entry name" value="CH"/>
    <property type="match status" value="1"/>
</dbReference>
<dbReference type="GO" id="GO:0005930">
    <property type="term" value="C:axoneme"/>
    <property type="evidence" value="ECO:0007669"/>
    <property type="project" value="TreeGrafter"/>
</dbReference>
<dbReference type="PANTHER" id="PTHR12509">
    <property type="entry name" value="SPERMATOGENESIS-ASSOCIATED 4-RELATED"/>
    <property type="match status" value="1"/>
</dbReference>
<evidence type="ECO:0000259" key="1">
    <source>
        <dbReference type="PROSITE" id="PS50021"/>
    </source>
</evidence>
<dbReference type="Gene3D" id="1.10.418.10">
    <property type="entry name" value="Calponin-like domain"/>
    <property type="match status" value="1"/>
</dbReference>
<dbReference type="Pfam" id="PF06294">
    <property type="entry name" value="CH_2"/>
    <property type="match status" value="1"/>
</dbReference>
<dbReference type="GO" id="GO:0051493">
    <property type="term" value="P:regulation of cytoskeleton organization"/>
    <property type="evidence" value="ECO:0007669"/>
    <property type="project" value="TreeGrafter"/>
</dbReference>
<feature type="domain" description="Calponin-homology (CH)" evidence="1">
    <location>
        <begin position="9"/>
        <end position="114"/>
    </location>
</feature>
<gene>
    <name evidence="2" type="ORF">XAT740_LOCUS29358</name>
</gene>
<proteinExistence type="predicted"/>
<protein>
    <recommendedName>
        <fullName evidence="1">Calponin-homology (CH) domain-containing protein</fullName>
    </recommendedName>
</protein>
<dbReference type="InterPro" id="IPR001715">
    <property type="entry name" value="CH_dom"/>
</dbReference>
<accession>A0A815ET92</accession>
<dbReference type="InterPro" id="IPR052111">
    <property type="entry name" value="Spermatogenesis_Ciliary_MAP"/>
</dbReference>
<name>A0A815ET92_ADIRI</name>
<evidence type="ECO:0000313" key="2">
    <source>
        <dbReference type="EMBL" id="CAF1310519.1"/>
    </source>
</evidence>